<dbReference type="AlphaFoldDB" id="A0A6H5ITS1"/>
<feature type="region of interest" description="Disordered" evidence="1">
    <location>
        <begin position="102"/>
        <end position="127"/>
    </location>
</feature>
<evidence type="ECO:0000256" key="1">
    <source>
        <dbReference type="SAM" id="MobiDB-lite"/>
    </source>
</evidence>
<organism evidence="2 3">
    <name type="scientific">Trichogramma brassicae</name>
    <dbReference type="NCBI Taxonomy" id="86971"/>
    <lineage>
        <taxon>Eukaryota</taxon>
        <taxon>Metazoa</taxon>
        <taxon>Ecdysozoa</taxon>
        <taxon>Arthropoda</taxon>
        <taxon>Hexapoda</taxon>
        <taxon>Insecta</taxon>
        <taxon>Pterygota</taxon>
        <taxon>Neoptera</taxon>
        <taxon>Endopterygota</taxon>
        <taxon>Hymenoptera</taxon>
        <taxon>Apocrita</taxon>
        <taxon>Proctotrupomorpha</taxon>
        <taxon>Chalcidoidea</taxon>
        <taxon>Trichogrammatidae</taxon>
        <taxon>Trichogramma</taxon>
    </lineage>
</organism>
<sequence>MGFWSLPETRKITRNFRYIYKNYWKVPLGFSLTLSVPEEQILVFEEAQQLRSFQLAAVPLNSGFSLTLSVPEKQILVFEEAQQLRSFQLAVLASRLMQRSTTVSQGDRSSSSHKQVNPTQQTSTTERVPIKLVDYSFKSNGKNCGNLEMIQRSEIDSSLGVEAEKRADVCVDSNQGGDFSKSHQEDTIEDTSNVYPPKKKCEASKNKNLTKKPRIYVPSDHSEEEGSEYEAVSENESSESDNFDIKTTQTRKSGKKPRWAEEDVRKLCVIFAGAIQAKKAPSNQAMRKAIQEHEFLAGKSEATLRTFITRIYSSPDLIQKYRG</sequence>
<accession>A0A6H5ITS1</accession>
<feature type="compositionally biased region" description="Acidic residues" evidence="1">
    <location>
        <begin position="222"/>
        <end position="242"/>
    </location>
</feature>
<reference evidence="2 3" key="1">
    <citation type="submission" date="2020-02" db="EMBL/GenBank/DDBJ databases">
        <authorList>
            <person name="Ferguson B K."/>
        </authorList>
    </citation>
    <scope>NUCLEOTIDE SEQUENCE [LARGE SCALE GENOMIC DNA]</scope>
</reference>
<proteinExistence type="predicted"/>
<evidence type="ECO:0000313" key="2">
    <source>
        <dbReference type="EMBL" id="CAB0040789.1"/>
    </source>
</evidence>
<dbReference type="Proteomes" id="UP000479190">
    <property type="component" value="Unassembled WGS sequence"/>
</dbReference>
<feature type="compositionally biased region" description="Polar residues" evidence="1">
    <location>
        <begin position="102"/>
        <end position="126"/>
    </location>
</feature>
<name>A0A6H5ITS1_9HYME</name>
<dbReference type="EMBL" id="CADCXV010001052">
    <property type="protein sequence ID" value="CAB0040789.1"/>
    <property type="molecule type" value="Genomic_DNA"/>
</dbReference>
<feature type="region of interest" description="Disordered" evidence="1">
    <location>
        <begin position="172"/>
        <end position="258"/>
    </location>
</feature>
<gene>
    <name evidence="2" type="ORF">TBRA_LOCUS12483</name>
</gene>
<protein>
    <submittedName>
        <fullName evidence="2">Uncharacterized protein</fullName>
    </submittedName>
</protein>
<keyword evidence="3" id="KW-1185">Reference proteome</keyword>
<evidence type="ECO:0000313" key="3">
    <source>
        <dbReference type="Proteomes" id="UP000479190"/>
    </source>
</evidence>